<dbReference type="InParanoid" id="A0A067MR14"/>
<dbReference type="PANTHER" id="PTHR15830:SF10">
    <property type="entry name" value="TELOMERE LENGTH REGULATION PROTEIN TEL2 HOMOLOG"/>
    <property type="match status" value="1"/>
</dbReference>
<dbReference type="STRING" id="930990.A0A067MR14"/>
<organism evidence="4 5">
    <name type="scientific">Botryobasidium botryosum (strain FD-172 SS1)</name>
    <dbReference type="NCBI Taxonomy" id="930990"/>
    <lineage>
        <taxon>Eukaryota</taxon>
        <taxon>Fungi</taxon>
        <taxon>Dikarya</taxon>
        <taxon>Basidiomycota</taxon>
        <taxon>Agaricomycotina</taxon>
        <taxon>Agaricomycetes</taxon>
        <taxon>Cantharellales</taxon>
        <taxon>Botryobasidiaceae</taxon>
        <taxon>Botryobasidium</taxon>
    </lineage>
</organism>
<accession>A0A067MR14</accession>
<dbReference type="GO" id="GO:0042162">
    <property type="term" value="F:telomeric DNA binding"/>
    <property type="evidence" value="ECO:0007669"/>
    <property type="project" value="TreeGrafter"/>
</dbReference>
<name>A0A067MR14_BOTB1</name>
<gene>
    <name evidence="4" type="ORF">BOTBODRAFT_155292</name>
</gene>
<dbReference type="InterPro" id="IPR038528">
    <property type="entry name" value="TEL2_C_sf"/>
</dbReference>
<dbReference type="Pfam" id="PF10193">
    <property type="entry name" value="Telomere_reg-2"/>
    <property type="match status" value="1"/>
</dbReference>
<protein>
    <recommendedName>
        <fullName evidence="3">Telomere length regulation protein conserved domain-containing protein</fullName>
    </recommendedName>
</protein>
<proteinExistence type="inferred from homology"/>
<feature type="compositionally biased region" description="Low complexity" evidence="2">
    <location>
        <begin position="558"/>
        <end position="571"/>
    </location>
</feature>
<keyword evidence="5" id="KW-1185">Reference proteome</keyword>
<feature type="region of interest" description="Disordered" evidence="2">
    <location>
        <begin position="520"/>
        <end position="590"/>
    </location>
</feature>
<dbReference type="GO" id="GO:0051083">
    <property type="term" value="P:'de novo' cotranslational protein folding"/>
    <property type="evidence" value="ECO:0007669"/>
    <property type="project" value="TreeGrafter"/>
</dbReference>
<evidence type="ECO:0000313" key="4">
    <source>
        <dbReference type="EMBL" id="KDQ18178.1"/>
    </source>
</evidence>
<evidence type="ECO:0000313" key="5">
    <source>
        <dbReference type="Proteomes" id="UP000027195"/>
    </source>
</evidence>
<feature type="compositionally biased region" description="Basic and acidic residues" evidence="2">
    <location>
        <begin position="578"/>
        <end position="590"/>
    </location>
</feature>
<dbReference type="FunCoup" id="A0A067MR14">
    <property type="interactions" value="24"/>
</dbReference>
<dbReference type="Gene3D" id="1.25.40.720">
    <property type="entry name" value="Telomere length regulation protein 2, C-terminal domain"/>
    <property type="match status" value="2"/>
</dbReference>
<dbReference type="AlphaFoldDB" id="A0A067MR14"/>
<dbReference type="InterPro" id="IPR051970">
    <property type="entry name" value="TEL2_Regulation"/>
</dbReference>
<evidence type="ECO:0000256" key="1">
    <source>
        <dbReference type="ARBA" id="ARBA00006133"/>
    </source>
</evidence>
<dbReference type="GO" id="GO:0051879">
    <property type="term" value="F:Hsp90 protein binding"/>
    <property type="evidence" value="ECO:0007669"/>
    <property type="project" value="TreeGrafter"/>
</dbReference>
<reference evidence="5" key="1">
    <citation type="journal article" date="2014" name="Proc. Natl. Acad. Sci. U.S.A.">
        <title>Extensive sampling of basidiomycete genomes demonstrates inadequacy of the white-rot/brown-rot paradigm for wood decay fungi.</title>
        <authorList>
            <person name="Riley R."/>
            <person name="Salamov A.A."/>
            <person name="Brown D.W."/>
            <person name="Nagy L.G."/>
            <person name="Floudas D."/>
            <person name="Held B.W."/>
            <person name="Levasseur A."/>
            <person name="Lombard V."/>
            <person name="Morin E."/>
            <person name="Otillar R."/>
            <person name="Lindquist E.A."/>
            <person name="Sun H."/>
            <person name="LaButti K.M."/>
            <person name="Schmutz J."/>
            <person name="Jabbour D."/>
            <person name="Luo H."/>
            <person name="Baker S.E."/>
            <person name="Pisabarro A.G."/>
            <person name="Walton J.D."/>
            <person name="Blanchette R.A."/>
            <person name="Henrissat B."/>
            <person name="Martin F."/>
            <person name="Cullen D."/>
            <person name="Hibbett D.S."/>
            <person name="Grigoriev I.V."/>
        </authorList>
    </citation>
    <scope>NUCLEOTIDE SEQUENCE [LARGE SCALE GENOMIC DNA]</scope>
    <source>
        <strain evidence="5">FD-172 SS1</strain>
    </source>
</reference>
<dbReference type="HOGENOM" id="CLU_011808_0_0_1"/>
<dbReference type="EMBL" id="KL198022">
    <property type="protein sequence ID" value="KDQ18178.1"/>
    <property type="molecule type" value="Genomic_DNA"/>
</dbReference>
<dbReference type="GO" id="GO:0005829">
    <property type="term" value="C:cytosol"/>
    <property type="evidence" value="ECO:0007669"/>
    <property type="project" value="TreeGrafter"/>
</dbReference>
<dbReference type="OrthoDB" id="10254187at2759"/>
<dbReference type="InterPro" id="IPR019337">
    <property type="entry name" value="Telomere_length_regulation_dom"/>
</dbReference>
<evidence type="ECO:0000259" key="3">
    <source>
        <dbReference type="Pfam" id="PF10193"/>
    </source>
</evidence>
<comment type="similarity">
    <text evidence="1">Belongs to the TEL2 family.</text>
</comment>
<dbReference type="Proteomes" id="UP000027195">
    <property type="component" value="Unassembled WGS sequence"/>
</dbReference>
<sequence>MSDATKNSDRAGQSAEILHELIKALSTPISDRDKIASLLSAPLSRLSLLPPELRSCNTSPIPEIDNAARWIPSLQHALLRHVIPVWEIPFAQVGFSSLLEQYFCPVPTDLAQSGEIALHAYSALLTPPLSSFSLRILARLAGLYSVDRLYKTIFGAQSLFLRSDGQKVAEWGECVRITASVPGKVANELADDYRRLPRELENDTYFEYLGKKFESLVYDISNSSTCDVSSVSHLLVKLVNIGLFPPTLSSYMPSFFSSNLPTIRARLSSSTASSAYSAFWSSLLLALSPQALQTLLSSLFSALSYPPSLDPSEKSRKAIKQEAVLLERIVGNIQEEGREHVMEAAYGVVLSRPWGEEVARVSVCWAAGYGREQGLTESALDQLLTRVLDIWTSTQHIKLSLLSRHRYLTFFLLLVLSYLDSTSQFIVDMSHSPAFISCIGIYIGHPEIAIRRCGMMVAEYVAKRAGKELDFGSWDGAGEGREWVRDVRALINARDGDVEITSGDIPAVDVPEVGVESLPSARASENQDAPTGHAASRAATRPPLTTYDSDDSLTGYASPSPTSRPSSPTPSELEEIERDPTLRRGAEKKVHPPVYLADLGQMIQGGSGKKEDAEVEASRIEMALQTAAELVRRKRDYGTELEENAVNLTILFAFLQDNFDLEGFEEKRQATLNALVACCPKKAAPCLAEQFFNNQYSTAQRFAMLTALALGARELADLSSPPQATSATFPSKALPPALHRKYIMDADISPETNRVSELMRGITHMAIDRGRREAEEKIPEIVREKQLRVRPRRPDIAEVGALGAREQLGSTNPRAKVARFKELAVEYFILPLINRFWLYLRDEQAREQRSLRSSSAYRGAGTGMVLEAMLLSHFLSTLTILMHAAHHSPAYLSILAPEALEVALTMGTRPVSVAADSDPSGKDKEAAVLGSAFELALVVLDTCAALDGGKSLGLEHTKMLLAIGEWAGEMFALLEKGVNLEGGGGDEIKRVRRAAASVVIKVEEMTSRWRRSMINL</sequence>
<dbReference type="PANTHER" id="PTHR15830">
    <property type="entry name" value="TELOMERE LENGTH REGULATION PROTEIN TEL2 FAMILY MEMBER"/>
    <property type="match status" value="1"/>
</dbReference>
<feature type="domain" description="Telomere length regulation protein conserved" evidence="3">
    <location>
        <begin position="593"/>
        <end position="712"/>
    </location>
</feature>
<evidence type="ECO:0000256" key="2">
    <source>
        <dbReference type="SAM" id="MobiDB-lite"/>
    </source>
</evidence>